<feature type="chain" id="PRO_5041643194" description="Nose resistant-to-fluoxetine protein N-terminal domain-containing protein" evidence="2">
    <location>
        <begin position="26"/>
        <end position="747"/>
    </location>
</feature>
<name>A0AA84ZDC9_9TREM</name>
<feature type="transmembrane region" description="Helical" evidence="1">
    <location>
        <begin position="439"/>
        <end position="461"/>
    </location>
</feature>
<evidence type="ECO:0000259" key="3">
    <source>
        <dbReference type="SMART" id="SM00703"/>
    </source>
</evidence>
<protein>
    <recommendedName>
        <fullName evidence="3">Nose resistant-to-fluoxetine protein N-terminal domain-containing protein</fullName>
    </recommendedName>
</protein>
<dbReference type="WBParaSite" id="SMRG1_25770.3">
    <property type="protein sequence ID" value="SMRG1_25770.3"/>
    <property type="gene ID" value="SMRG1_25770"/>
</dbReference>
<dbReference type="Pfam" id="PF01757">
    <property type="entry name" value="Acyl_transf_3"/>
    <property type="match status" value="1"/>
</dbReference>
<dbReference type="PANTHER" id="PTHR11161">
    <property type="entry name" value="O-ACYLTRANSFERASE"/>
    <property type="match status" value="1"/>
</dbReference>
<feature type="transmembrane region" description="Helical" evidence="1">
    <location>
        <begin position="681"/>
        <end position="701"/>
    </location>
</feature>
<evidence type="ECO:0000313" key="4">
    <source>
        <dbReference type="Proteomes" id="UP000050790"/>
    </source>
</evidence>
<dbReference type="PANTHER" id="PTHR11161:SF12">
    <property type="entry name" value="ACYLTRANSFERASE 3 DOMAIN-CONTAINING PROTEIN-RELATED"/>
    <property type="match status" value="1"/>
</dbReference>
<keyword evidence="1" id="KW-1133">Transmembrane helix</keyword>
<evidence type="ECO:0000256" key="2">
    <source>
        <dbReference type="SAM" id="SignalP"/>
    </source>
</evidence>
<dbReference type="Pfam" id="PF20146">
    <property type="entry name" value="NRF"/>
    <property type="match status" value="1"/>
</dbReference>
<dbReference type="Proteomes" id="UP000050790">
    <property type="component" value="Unassembled WGS sequence"/>
</dbReference>
<dbReference type="SMART" id="SM00703">
    <property type="entry name" value="NRF"/>
    <property type="match status" value="1"/>
</dbReference>
<proteinExistence type="predicted"/>
<sequence length="747" mass="87148">MLRLTQNLSLLWLLWILFYNYYCHGNNHKKSLMKNEYFHKLNHDLYTESFNSMNHFFNKNVYTNLKLPKNKTSCTNDILNIILGIYEKKNWALQWLDATTHPPSGILGGAIHWVGSYDICLKCLGYHSIENEEPKFYGSYCTMVFNMNTSIAIIPELRMSIGLCMPNTCTSEEVRSIINTTAYYLLLRLNQKESFCHRFVGDVQKDTWYYIAISICSALTILVIIATSIDMFLYIKWYHIQHLNKYITGINHISERNSIENVNHIEEQTYRLLESDDIIHNDQELESVRIIDAKYLTTFNEYRKSILEKRILTKILCAYSLPINTMKLCAKRNEDNKSNGTHNISLTFFDGIRFISMIWIIGAHILLHGYKLTNNLLILAGEFRRIWLFGMYLNGHLAPDIFFFMSGLLLCYLCMGRITNVIGVKNHMKFWLMLIVHRFIRLTPAYLVTVIFFTGLLNHIYDGPFFPQDIHSPVIENCRKHWYFFYLTNVVDFQNSCLQWSWYIANDIQFTVILAPIFITLLMWKRIAGILFALLLILLSSLITYFTAYIHSFEIMDIVKEEIYVRPYTRCGTYMIGMLTGWLLYDYPRLEMRNTRRNQIFIVTIGYLVAAFLSVLPIFISYGVLSGLLTEMSHRTAAAYLAFHRVSFTLGIGISVYICATGWGKPINNLFAWSGFRVPARLTYSAYLIHPIIVTIFINGVQTPFIIDQLEVVRLTASTTVFSYIVAYILSMTTEYPISMLEKYLFR</sequence>
<feature type="transmembrane region" description="Helical" evidence="1">
    <location>
        <begin position="721"/>
        <end position="738"/>
    </location>
</feature>
<evidence type="ECO:0000256" key="1">
    <source>
        <dbReference type="SAM" id="Phobius"/>
    </source>
</evidence>
<dbReference type="AlphaFoldDB" id="A0AA84ZDC9"/>
<dbReference type="InterPro" id="IPR052728">
    <property type="entry name" value="O2_lipid_transport_reg"/>
</dbReference>
<feature type="transmembrane region" description="Helical" evidence="1">
    <location>
        <begin position="531"/>
        <end position="552"/>
    </location>
</feature>
<feature type="transmembrane region" description="Helical" evidence="1">
    <location>
        <begin position="600"/>
        <end position="625"/>
    </location>
</feature>
<keyword evidence="1" id="KW-0472">Membrane</keyword>
<evidence type="ECO:0000313" key="5">
    <source>
        <dbReference type="WBParaSite" id="SMRG1_25770.3"/>
    </source>
</evidence>
<feature type="domain" description="Nose resistant-to-fluoxetine protein N-terminal" evidence="3">
    <location>
        <begin position="71"/>
        <end position="198"/>
    </location>
</feature>
<feature type="transmembrane region" description="Helical" evidence="1">
    <location>
        <begin position="401"/>
        <end position="418"/>
    </location>
</feature>
<reference evidence="5" key="1">
    <citation type="submission" date="2023-11" db="UniProtKB">
        <authorList>
            <consortium name="WormBaseParasite"/>
        </authorList>
    </citation>
    <scope>IDENTIFICATION</scope>
</reference>
<keyword evidence="1" id="KW-0812">Transmembrane</keyword>
<organism evidence="4 5">
    <name type="scientific">Schistosoma margrebowiei</name>
    <dbReference type="NCBI Taxonomy" id="48269"/>
    <lineage>
        <taxon>Eukaryota</taxon>
        <taxon>Metazoa</taxon>
        <taxon>Spiralia</taxon>
        <taxon>Lophotrochozoa</taxon>
        <taxon>Platyhelminthes</taxon>
        <taxon>Trematoda</taxon>
        <taxon>Digenea</taxon>
        <taxon>Strigeidida</taxon>
        <taxon>Schistosomatoidea</taxon>
        <taxon>Schistosomatidae</taxon>
        <taxon>Schistosoma</taxon>
    </lineage>
</organism>
<feature type="transmembrane region" description="Helical" evidence="1">
    <location>
        <begin position="346"/>
        <end position="367"/>
    </location>
</feature>
<keyword evidence="2" id="KW-0732">Signal</keyword>
<accession>A0AA84ZDC9</accession>
<feature type="signal peptide" evidence="2">
    <location>
        <begin position="1"/>
        <end position="25"/>
    </location>
</feature>
<feature type="transmembrane region" description="Helical" evidence="1">
    <location>
        <begin position="208"/>
        <end position="235"/>
    </location>
</feature>
<feature type="transmembrane region" description="Helical" evidence="1">
    <location>
        <begin position="572"/>
        <end position="588"/>
    </location>
</feature>
<feature type="transmembrane region" description="Helical" evidence="1">
    <location>
        <begin position="500"/>
        <end position="524"/>
    </location>
</feature>
<dbReference type="InterPro" id="IPR006621">
    <property type="entry name" value="Nose-resist-to-fluoxetine_N"/>
</dbReference>
<feature type="transmembrane region" description="Helical" evidence="1">
    <location>
        <begin position="637"/>
        <end position="660"/>
    </location>
</feature>
<dbReference type="InterPro" id="IPR002656">
    <property type="entry name" value="Acyl_transf_3_dom"/>
</dbReference>
<dbReference type="GO" id="GO:0016747">
    <property type="term" value="F:acyltransferase activity, transferring groups other than amino-acyl groups"/>
    <property type="evidence" value="ECO:0007669"/>
    <property type="project" value="InterPro"/>
</dbReference>